<feature type="region of interest" description="Disordered" evidence="1">
    <location>
        <begin position="1"/>
        <end position="20"/>
    </location>
</feature>
<sequence length="128" mass="14588">MSQSAFLSSSSSDKFSKPRVVKSTNSRRRVVSVEIISINKDPTYEALIELTVGFSYESLMNDEIEIRVVSLVAEIEHDNYILIRNMFIAIIPEHCNELLDSVYNYLLSYGYINFGVALAIKYKIPVEL</sequence>
<proteinExistence type="predicted"/>
<name>A0A9J5WVC0_SOLCO</name>
<dbReference type="Proteomes" id="UP000824120">
    <property type="component" value="Chromosome 10"/>
</dbReference>
<dbReference type="AlphaFoldDB" id="A0A9J5WVC0"/>
<accession>A0A9J5WVC0</accession>
<organism evidence="2 3">
    <name type="scientific">Solanum commersonii</name>
    <name type="common">Commerson's wild potato</name>
    <name type="synonym">Commerson's nightshade</name>
    <dbReference type="NCBI Taxonomy" id="4109"/>
    <lineage>
        <taxon>Eukaryota</taxon>
        <taxon>Viridiplantae</taxon>
        <taxon>Streptophyta</taxon>
        <taxon>Embryophyta</taxon>
        <taxon>Tracheophyta</taxon>
        <taxon>Spermatophyta</taxon>
        <taxon>Magnoliopsida</taxon>
        <taxon>eudicotyledons</taxon>
        <taxon>Gunneridae</taxon>
        <taxon>Pentapetalae</taxon>
        <taxon>asterids</taxon>
        <taxon>lamiids</taxon>
        <taxon>Solanales</taxon>
        <taxon>Solanaceae</taxon>
        <taxon>Solanoideae</taxon>
        <taxon>Solaneae</taxon>
        <taxon>Solanum</taxon>
    </lineage>
</organism>
<evidence type="ECO:0000313" key="3">
    <source>
        <dbReference type="Proteomes" id="UP000824120"/>
    </source>
</evidence>
<dbReference type="SUPFAM" id="SSF46689">
    <property type="entry name" value="Homeodomain-like"/>
    <property type="match status" value="1"/>
</dbReference>
<dbReference type="OrthoDB" id="1325909at2759"/>
<protein>
    <submittedName>
        <fullName evidence="2">Uncharacterized protein</fullName>
    </submittedName>
</protein>
<dbReference type="InterPro" id="IPR009057">
    <property type="entry name" value="Homeodomain-like_sf"/>
</dbReference>
<feature type="compositionally biased region" description="Low complexity" evidence="1">
    <location>
        <begin position="1"/>
        <end position="13"/>
    </location>
</feature>
<comment type="caution">
    <text evidence="2">The sequence shown here is derived from an EMBL/GenBank/DDBJ whole genome shotgun (WGS) entry which is preliminary data.</text>
</comment>
<keyword evidence="3" id="KW-1185">Reference proteome</keyword>
<evidence type="ECO:0000256" key="1">
    <source>
        <dbReference type="SAM" id="MobiDB-lite"/>
    </source>
</evidence>
<reference evidence="2 3" key="1">
    <citation type="submission" date="2020-09" db="EMBL/GenBank/DDBJ databases">
        <title>De no assembly of potato wild relative species, Solanum commersonii.</title>
        <authorList>
            <person name="Cho K."/>
        </authorList>
    </citation>
    <scope>NUCLEOTIDE SEQUENCE [LARGE SCALE GENOMIC DNA]</scope>
    <source>
        <strain evidence="2">LZ3.2</strain>
        <tissue evidence="2">Leaf</tissue>
    </source>
</reference>
<evidence type="ECO:0000313" key="2">
    <source>
        <dbReference type="EMBL" id="KAG5578928.1"/>
    </source>
</evidence>
<gene>
    <name evidence="2" type="ORF">H5410_049555</name>
</gene>
<dbReference type="EMBL" id="JACXVP010000010">
    <property type="protein sequence ID" value="KAG5578928.1"/>
    <property type="molecule type" value="Genomic_DNA"/>
</dbReference>